<feature type="binding site" description="covalent" evidence="9">
    <location>
        <position position="311"/>
    </location>
    <ligand>
        <name>heme c</name>
        <dbReference type="ChEBI" id="CHEBI:61717"/>
        <label>3</label>
    </ligand>
</feature>
<evidence type="ECO:0000256" key="1">
    <source>
        <dbReference type="ARBA" id="ARBA00004236"/>
    </source>
</evidence>
<feature type="chain" id="PRO_5031400490" evidence="11">
    <location>
        <begin position="23"/>
        <end position="406"/>
    </location>
</feature>
<evidence type="ECO:0000256" key="6">
    <source>
        <dbReference type="ARBA" id="ARBA00022737"/>
    </source>
</evidence>
<evidence type="ECO:0000313" key="14">
    <source>
        <dbReference type="Proteomes" id="UP000553035"/>
    </source>
</evidence>
<feature type="domain" description="Cytochrome c" evidence="12">
    <location>
        <begin position="170"/>
        <end position="279"/>
    </location>
</feature>
<comment type="subcellular location">
    <subcellularLocation>
        <location evidence="1">Cell membrane</location>
    </subcellularLocation>
</comment>
<dbReference type="PIRSF" id="PIRSF000018">
    <property type="entry name" value="Mb_ADH_cyt_c"/>
    <property type="match status" value="1"/>
</dbReference>
<keyword evidence="4 10" id="KW-0479">Metal-binding</keyword>
<dbReference type="GO" id="GO:0005506">
    <property type="term" value="F:iron ion binding"/>
    <property type="evidence" value="ECO:0007669"/>
    <property type="project" value="InterPro"/>
</dbReference>
<dbReference type="Pfam" id="PF00034">
    <property type="entry name" value="Cytochrom_C"/>
    <property type="match status" value="2"/>
</dbReference>
<dbReference type="GO" id="GO:0020037">
    <property type="term" value="F:heme binding"/>
    <property type="evidence" value="ECO:0007669"/>
    <property type="project" value="InterPro"/>
</dbReference>
<feature type="signal peptide" evidence="11">
    <location>
        <begin position="1"/>
        <end position="22"/>
    </location>
</feature>
<feature type="binding site" description="covalent" evidence="9">
    <location>
        <position position="188"/>
    </location>
    <ligand>
        <name>heme c</name>
        <dbReference type="ChEBI" id="CHEBI:61717"/>
        <label>2</label>
    </ligand>
</feature>
<sequence length="406" mass="44469">MKLTNILLALFTSAFVAHLAQADEDLIRQGEYLARAADCVACHSVANGKAFAGGVEFKLPFGSLFSPNITPDKETGIGNWTDDEFVSALQKGVGRDGKHYYPAFPYTSYSKMSRDEILAIKAYLGSLEPVRQAARENDIVFPFNQRWGMFFWNLLFHDDAPFQVDSQRSTEWNRGKYLVEGPGHCGECHSPRNLFQAVSSDRSLAGNLIQGWNAYNISSDPVHGVGAWPTERLADYLKEGMAPGWGVAGGPMAEVVEHSLRHLTDADRRAIAVYLKNTPARTEGVARPAPGKVTEQGDENPLGRKLFADACASCHRWDGSGNQSLAATLTGLKTVNDPAASNLLGMLLSGHGSRDTAVDRRMPSFGTLYSDQELAALSRYILRRFGDSEAQVSEQAVAKRRTESLH</sequence>
<feature type="binding site" description="covalent" evidence="9">
    <location>
        <position position="185"/>
    </location>
    <ligand>
        <name>heme c</name>
        <dbReference type="ChEBI" id="CHEBI:61717"/>
        <label>2</label>
    </ligand>
</feature>
<keyword evidence="2" id="KW-1003">Cell membrane</keyword>
<dbReference type="PROSITE" id="PS51007">
    <property type="entry name" value="CYTC"/>
    <property type="match status" value="3"/>
</dbReference>
<evidence type="ECO:0000256" key="4">
    <source>
        <dbReference type="ARBA" id="ARBA00022723"/>
    </source>
</evidence>
<dbReference type="GO" id="GO:0016614">
    <property type="term" value="F:oxidoreductase activity, acting on CH-OH group of donors"/>
    <property type="evidence" value="ECO:0007669"/>
    <property type="project" value="InterPro"/>
</dbReference>
<organism evidence="13 14">
    <name type="scientific">Pseudomonas moraviensis</name>
    <dbReference type="NCBI Taxonomy" id="321662"/>
    <lineage>
        <taxon>Bacteria</taxon>
        <taxon>Pseudomonadati</taxon>
        <taxon>Pseudomonadota</taxon>
        <taxon>Gammaproteobacteria</taxon>
        <taxon>Pseudomonadales</taxon>
        <taxon>Pseudomonadaceae</taxon>
        <taxon>Pseudomonas</taxon>
    </lineage>
</organism>
<evidence type="ECO:0000256" key="7">
    <source>
        <dbReference type="ARBA" id="ARBA00023004"/>
    </source>
</evidence>
<feature type="domain" description="Cytochrome c" evidence="12">
    <location>
        <begin position="25"/>
        <end position="128"/>
    </location>
</feature>
<protein>
    <submittedName>
        <fullName evidence="13">Mono/diheme cytochrome c family protein</fullName>
    </submittedName>
</protein>
<feature type="binding site" description="covalent" evidence="9">
    <location>
        <position position="314"/>
    </location>
    <ligand>
        <name>heme c</name>
        <dbReference type="ChEBI" id="CHEBI:61717"/>
        <label>3</label>
    </ligand>
</feature>
<evidence type="ECO:0000256" key="10">
    <source>
        <dbReference type="PIRSR" id="PIRSR000018-51"/>
    </source>
</evidence>
<evidence type="ECO:0000259" key="12">
    <source>
        <dbReference type="PROSITE" id="PS51007"/>
    </source>
</evidence>
<feature type="domain" description="Cytochrome c" evidence="12">
    <location>
        <begin position="298"/>
        <end position="385"/>
    </location>
</feature>
<dbReference type="GO" id="GO:0009055">
    <property type="term" value="F:electron transfer activity"/>
    <property type="evidence" value="ECO:0007669"/>
    <property type="project" value="InterPro"/>
</dbReference>
<dbReference type="InterPro" id="IPR009056">
    <property type="entry name" value="Cyt_c-like_dom"/>
</dbReference>
<keyword evidence="3 9" id="KW-0349">Heme</keyword>
<feature type="binding site" description="covalent" evidence="9">
    <location>
        <position position="42"/>
    </location>
    <ligand>
        <name>heme c</name>
        <dbReference type="ChEBI" id="CHEBI:61717"/>
        <label>1</label>
    </ligand>
</feature>
<dbReference type="PANTHER" id="PTHR35008">
    <property type="entry name" value="BLL4482 PROTEIN-RELATED"/>
    <property type="match status" value="1"/>
</dbReference>
<keyword evidence="6" id="KW-0677">Repeat</keyword>
<accession>A0A7Y9W0D3</accession>
<keyword evidence="5 11" id="KW-0732">Signal</keyword>
<evidence type="ECO:0000256" key="3">
    <source>
        <dbReference type="ARBA" id="ARBA00022617"/>
    </source>
</evidence>
<evidence type="ECO:0000256" key="5">
    <source>
        <dbReference type="ARBA" id="ARBA00022729"/>
    </source>
</evidence>
<evidence type="ECO:0000313" key="13">
    <source>
        <dbReference type="EMBL" id="NYH11849.1"/>
    </source>
</evidence>
<feature type="binding site" description="covalent" evidence="9">
    <location>
        <position position="39"/>
    </location>
    <ligand>
        <name>heme c</name>
        <dbReference type="ChEBI" id="CHEBI:61717"/>
        <label>1</label>
    </ligand>
</feature>
<dbReference type="SUPFAM" id="SSF46626">
    <property type="entry name" value="Cytochrome c"/>
    <property type="match status" value="3"/>
</dbReference>
<evidence type="ECO:0000256" key="2">
    <source>
        <dbReference type="ARBA" id="ARBA00022475"/>
    </source>
</evidence>
<feature type="binding site" description="axial binding residue" evidence="10">
    <location>
        <position position="315"/>
    </location>
    <ligand>
        <name>heme c</name>
        <dbReference type="ChEBI" id="CHEBI:61717"/>
        <label>3</label>
    </ligand>
    <ligandPart>
        <name>Fe</name>
        <dbReference type="ChEBI" id="CHEBI:18248"/>
    </ligandPart>
</feature>
<name>A0A7Y9W0D3_9PSED</name>
<proteinExistence type="predicted"/>
<dbReference type="RefSeq" id="WP_179694940.1">
    <property type="nucleotide sequence ID" value="NZ_JACCAT010000001.1"/>
</dbReference>
<dbReference type="AlphaFoldDB" id="A0A7Y9W0D3"/>
<dbReference type="PANTHER" id="PTHR35008:SF8">
    <property type="entry name" value="ALCOHOL DEHYDROGENASE CYTOCHROME C SUBUNIT"/>
    <property type="match status" value="1"/>
</dbReference>
<keyword evidence="7 10" id="KW-0408">Iron</keyword>
<keyword evidence="8" id="KW-0472">Membrane</keyword>
<gene>
    <name evidence="13" type="ORF">GGI52_004892</name>
</gene>
<evidence type="ECO:0000256" key="11">
    <source>
        <dbReference type="SAM" id="SignalP"/>
    </source>
</evidence>
<dbReference type="Proteomes" id="UP000553035">
    <property type="component" value="Unassembled WGS sequence"/>
</dbReference>
<comment type="cofactor">
    <cofactor evidence="9">
        <name>heme c</name>
        <dbReference type="ChEBI" id="CHEBI:61717"/>
    </cofactor>
    <text evidence="9">Binds 3 heme c groups covalently per subunit.</text>
</comment>
<reference evidence="13 14" key="1">
    <citation type="submission" date="2020-07" db="EMBL/GenBank/DDBJ databases">
        <title>Exploring microbial biodiversity for novel pathways involved in the catabolism of aromatic compounds derived from lignin.</title>
        <authorList>
            <person name="Elkins J."/>
        </authorList>
    </citation>
    <scope>NUCLEOTIDE SEQUENCE [LARGE SCALE GENOMIC DNA]</scope>
    <source>
        <strain evidence="13 14">VanB</strain>
    </source>
</reference>
<evidence type="ECO:0000256" key="8">
    <source>
        <dbReference type="ARBA" id="ARBA00023136"/>
    </source>
</evidence>
<dbReference type="Gene3D" id="1.10.760.10">
    <property type="entry name" value="Cytochrome c-like domain"/>
    <property type="match status" value="3"/>
</dbReference>
<dbReference type="InterPro" id="IPR051459">
    <property type="entry name" value="Cytochrome_c-type_DH"/>
</dbReference>
<feature type="binding site" description="axial binding residue" evidence="10">
    <location>
        <position position="189"/>
    </location>
    <ligand>
        <name>heme c</name>
        <dbReference type="ChEBI" id="CHEBI:61717"/>
        <label>2</label>
    </ligand>
    <ligandPart>
        <name>Fe</name>
        <dbReference type="ChEBI" id="CHEBI:18248"/>
    </ligandPart>
</feature>
<dbReference type="EMBL" id="JACCAT010000001">
    <property type="protein sequence ID" value="NYH11849.1"/>
    <property type="molecule type" value="Genomic_DNA"/>
</dbReference>
<dbReference type="InterPro" id="IPR014353">
    <property type="entry name" value="Membr-bd_ADH_cyt_c"/>
</dbReference>
<evidence type="ECO:0000256" key="9">
    <source>
        <dbReference type="PIRSR" id="PIRSR000018-50"/>
    </source>
</evidence>
<comment type="caution">
    <text evidence="13">The sequence shown here is derived from an EMBL/GenBank/DDBJ whole genome shotgun (WGS) entry which is preliminary data.</text>
</comment>
<feature type="binding site" description="axial binding residue" evidence="10">
    <location>
        <position position="43"/>
    </location>
    <ligand>
        <name>heme c</name>
        <dbReference type="ChEBI" id="CHEBI:61717"/>
        <label>1</label>
    </ligand>
    <ligandPart>
        <name>Fe</name>
        <dbReference type="ChEBI" id="CHEBI:18248"/>
    </ligandPart>
</feature>
<dbReference type="InterPro" id="IPR036909">
    <property type="entry name" value="Cyt_c-like_dom_sf"/>
</dbReference>
<dbReference type="GO" id="GO:0005886">
    <property type="term" value="C:plasma membrane"/>
    <property type="evidence" value="ECO:0007669"/>
    <property type="project" value="UniProtKB-SubCell"/>
</dbReference>